<dbReference type="NCBIfam" id="NF006068">
    <property type="entry name" value="PRK08210.1"/>
    <property type="match status" value="1"/>
</dbReference>
<keyword evidence="7 15" id="KW-0808">Transferase</keyword>
<evidence type="ECO:0000256" key="12">
    <source>
        <dbReference type="ARBA" id="ARBA00023154"/>
    </source>
</evidence>
<dbReference type="InterPro" id="IPR002912">
    <property type="entry name" value="ACT_dom"/>
</dbReference>
<comment type="pathway">
    <text evidence="3 16">Amino-acid biosynthesis; L-methionine biosynthesis via de novo pathway; L-homoserine from L-aspartate: step 1/3.</text>
</comment>
<dbReference type="NCBIfam" id="NF005155">
    <property type="entry name" value="PRK06635.1-4"/>
    <property type="match status" value="1"/>
</dbReference>
<dbReference type="InterPro" id="IPR001048">
    <property type="entry name" value="Asp/Glu/Uridylate_kinase"/>
</dbReference>
<evidence type="ECO:0000256" key="15">
    <source>
        <dbReference type="RuleBase" id="RU003448"/>
    </source>
</evidence>
<dbReference type="EMBL" id="CP042593">
    <property type="protein sequence ID" value="QED47596.1"/>
    <property type="molecule type" value="Genomic_DNA"/>
</dbReference>
<feature type="binding site" evidence="14">
    <location>
        <begin position="214"/>
        <end position="215"/>
    </location>
    <ligand>
        <name>ATP</name>
        <dbReference type="ChEBI" id="CHEBI:30616"/>
    </ligand>
</feature>
<dbReference type="GO" id="GO:0019877">
    <property type="term" value="P:diaminopimelate biosynthetic process"/>
    <property type="evidence" value="ECO:0007669"/>
    <property type="project" value="UniProtKB-KW"/>
</dbReference>
<evidence type="ECO:0000259" key="17">
    <source>
        <dbReference type="PROSITE" id="PS51671"/>
    </source>
</evidence>
<dbReference type="Proteomes" id="UP000321555">
    <property type="component" value="Chromosome"/>
</dbReference>
<dbReference type="InterPro" id="IPR001341">
    <property type="entry name" value="Asp_kinase"/>
</dbReference>
<evidence type="ECO:0000313" key="19">
    <source>
        <dbReference type="Proteomes" id="UP000321555"/>
    </source>
</evidence>
<dbReference type="UniPathway" id="UPA00051">
    <property type="reaction ID" value="UER00462"/>
</dbReference>
<comment type="function">
    <text evidence="1">Catalyzes the phosphorylation of the beta-carboxyl group of aspartic acid with ATP to yield 4-phospho-L-aspartate, which is involved in the branched biosynthetic pathway leading to the biosynthesis of amino acids threonine, isoleucine and methionine.</text>
</comment>
<dbReference type="PROSITE" id="PS00324">
    <property type="entry name" value="ASPARTOKINASE"/>
    <property type="match status" value="1"/>
</dbReference>
<evidence type="ECO:0000256" key="7">
    <source>
        <dbReference type="ARBA" id="ARBA00022679"/>
    </source>
</evidence>
<dbReference type="KEGG" id="bda:FSZ17_10165"/>
<feature type="binding site" evidence="14">
    <location>
        <begin position="178"/>
        <end position="179"/>
    </location>
    <ligand>
        <name>ATP</name>
        <dbReference type="ChEBI" id="CHEBI:30616"/>
    </ligand>
</feature>
<evidence type="ECO:0000256" key="1">
    <source>
        <dbReference type="ARBA" id="ARBA00003121"/>
    </source>
</evidence>
<dbReference type="GO" id="GO:0005524">
    <property type="term" value="F:ATP binding"/>
    <property type="evidence" value="ECO:0007669"/>
    <property type="project" value="UniProtKB-KW"/>
</dbReference>
<evidence type="ECO:0000256" key="16">
    <source>
        <dbReference type="RuleBase" id="RU004249"/>
    </source>
</evidence>
<dbReference type="OrthoDB" id="9799110at2"/>
<dbReference type="Pfam" id="PF00696">
    <property type="entry name" value="AA_kinase"/>
    <property type="match status" value="1"/>
</dbReference>
<feature type="binding site" evidence="14">
    <location>
        <position position="79"/>
    </location>
    <ligand>
        <name>substrate</name>
    </ligand>
</feature>
<dbReference type="FunFam" id="3.30.2130.10:FF:000005">
    <property type="entry name" value="Aspartokinase"/>
    <property type="match status" value="1"/>
</dbReference>
<comment type="pathway">
    <text evidence="4 16">Amino-acid biosynthesis; L-threonine biosynthesis; L-threonine from L-aspartate: step 1/5.</text>
</comment>
<keyword evidence="11" id="KW-0220">Diaminopimelate biosynthesis</keyword>
<evidence type="ECO:0000256" key="3">
    <source>
        <dbReference type="ARBA" id="ARBA00004986"/>
    </source>
</evidence>
<dbReference type="GO" id="GO:0009088">
    <property type="term" value="P:threonine biosynthetic process"/>
    <property type="evidence" value="ECO:0007669"/>
    <property type="project" value="UniProtKB-UniPathway"/>
</dbReference>
<dbReference type="EC" id="2.7.2.4" evidence="15"/>
<dbReference type="InterPro" id="IPR005260">
    <property type="entry name" value="Asp_kin_monofn"/>
</dbReference>
<keyword evidence="8 14" id="KW-0547">Nucleotide-binding</keyword>
<evidence type="ECO:0000256" key="2">
    <source>
        <dbReference type="ARBA" id="ARBA00004766"/>
    </source>
</evidence>
<dbReference type="GO" id="GO:0009089">
    <property type="term" value="P:lysine biosynthetic process via diaminopimelate"/>
    <property type="evidence" value="ECO:0007669"/>
    <property type="project" value="UniProtKB-UniPathway"/>
</dbReference>
<dbReference type="NCBIfam" id="TIGR00657">
    <property type="entry name" value="asp_kinases"/>
    <property type="match status" value="1"/>
</dbReference>
<protein>
    <recommendedName>
        <fullName evidence="15">Aspartokinase</fullName>
        <ecNumber evidence="15">2.7.2.4</ecNumber>
    </recommendedName>
</protein>
<dbReference type="FunFam" id="3.40.1160.10:FF:000002">
    <property type="entry name" value="Aspartokinase"/>
    <property type="match status" value="1"/>
</dbReference>
<gene>
    <name evidence="18" type="primary">dapG</name>
    <name evidence="18" type="ORF">FSZ17_10165</name>
</gene>
<comment type="catalytic activity">
    <reaction evidence="13 15">
        <text>L-aspartate + ATP = 4-phospho-L-aspartate + ADP</text>
        <dbReference type="Rhea" id="RHEA:23776"/>
        <dbReference type="ChEBI" id="CHEBI:29991"/>
        <dbReference type="ChEBI" id="CHEBI:30616"/>
        <dbReference type="ChEBI" id="CHEBI:57535"/>
        <dbReference type="ChEBI" id="CHEBI:456216"/>
        <dbReference type="EC" id="2.7.2.4"/>
    </reaction>
</comment>
<comment type="similarity">
    <text evidence="5 15">Belongs to the aspartokinase family.</text>
</comment>
<dbReference type="InterPro" id="IPR036393">
    <property type="entry name" value="AceGlu_kinase-like_sf"/>
</dbReference>
<dbReference type="PROSITE" id="PS51671">
    <property type="entry name" value="ACT"/>
    <property type="match status" value="1"/>
</dbReference>
<feature type="binding site" evidence="14">
    <location>
        <position position="52"/>
    </location>
    <ligand>
        <name>substrate</name>
    </ligand>
</feature>
<keyword evidence="6 16" id="KW-0028">Amino-acid biosynthesis</keyword>
<dbReference type="RefSeq" id="WP_057769925.1">
    <property type="nucleotide sequence ID" value="NZ_CP042593.1"/>
</dbReference>
<dbReference type="NCBIfam" id="TIGR00656">
    <property type="entry name" value="asp_kin_monofn"/>
    <property type="match status" value="1"/>
</dbReference>
<dbReference type="Gene3D" id="3.30.2130.10">
    <property type="entry name" value="VC0802-like"/>
    <property type="match status" value="1"/>
</dbReference>
<evidence type="ECO:0000256" key="10">
    <source>
        <dbReference type="ARBA" id="ARBA00022840"/>
    </source>
</evidence>
<dbReference type="SUPFAM" id="SSF55021">
    <property type="entry name" value="ACT-like"/>
    <property type="match status" value="2"/>
</dbReference>
<evidence type="ECO:0000256" key="13">
    <source>
        <dbReference type="ARBA" id="ARBA00047872"/>
    </source>
</evidence>
<dbReference type="STRING" id="1742359.GCA_001439625_00473"/>
<evidence type="ECO:0000256" key="5">
    <source>
        <dbReference type="ARBA" id="ARBA00010122"/>
    </source>
</evidence>
<dbReference type="PANTHER" id="PTHR21499:SF3">
    <property type="entry name" value="ASPARTOKINASE"/>
    <property type="match status" value="1"/>
</dbReference>
<dbReference type="UniPathway" id="UPA00034">
    <property type="reaction ID" value="UER00015"/>
</dbReference>
<evidence type="ECO:0000256" key="6">
    <source>
        <dbReference type="ARBA" id="ARBA00022605"/>
    </source>
</evidence>
<dbReference type="GO" id="GO:0004072">
    <property type="term" value="F:aspartate kinase activity"/>
    <property type="evidence" value="ECO:0007669"/>
    <property type="project" value="UniProtKB-EC"/>
</dbReference>
<name>A0A5B8Z835_CYTDA</name>
<feature type="binding site" evidence="14">
    <location>
        <begin position="7"/>
        <end position="10"/>
    </location>
    <ligand>
        <name>ATP</name>
        <dbReference type="ChEBI" id="CHEBI:30616"/>
    </ligand>
</feature>
<sequence>MKIIVQKYGGTSVRDEASREYALKHIKKALSDGGKVVVVVSAMGRKGDPYATDTLLSLVDTKKTIINKRESDLLLSCGEVISSIVFTNMLLENGIHATALTGAQAGFRTNNEHTNAKIIDMKCDRLYKELEVYDVIVVAGFQGIAKNGDVTTIGRGGSDTSAAALGAALNAEWIDIFTDVDGIMTADPRIAENARPLSVVTYTEVCNMAYQGAKVIHPRAVEMAMQAKIPIRIRSTYSDHLGTLVTTLNKERKGIDFRERIVTGIAHLSNITQIKVQAKKDQYNLQAEVFKAMANEGISVDFINIYPNGVNYTVTEEMTERAIEILKDLGHNPLVETECAKVSVVGAGMQGVPGVASKIVTALSEQEIRILQSADSHTTIWVLVKQNDLIKAVNALHDAFQLEKDHSLYEKTDI</sequence>
<accession>A0A5B8Z835</accession>
<keyword evidence="12" id="KW-0457">Lysine biosynthesis</keyword>
<comment type="pathway">
    <text evidence="2 16">Amino-acid biosynthesis; L-lysine biosynthesis via DAP pathway; (S)-tetrahydrodipicolinate from L-aspartate: step 1/4.</text>
</comment>
<dbReference type="Gene3D" id="3.40.1160.10">
    <property type="entry name" value="Acetylglutamate kinase-like"/>
    <property type="match status" value="1"/>
</dbReference>
<dbReference type="GO" id="GO:0005829">
    <property type="term" value="C:cytosol"/>
    <property type="evidence" value="ECO:0007669"/>
    <property type="project" value="TreeGrafter"/>
</dbReference>
<dbReference type="PIRSF" id="PIRSF000726">
    <property type="entry name" value="Asp_kin"/>
    <property type="match status" value="1"/>
</dbReference>
<evidence type="ECO:0000256" key="14">
    <source>
        <dbReference type="PIRSR" id="PIRSR000726-1"/>
    </source>
</evidence>
<organism evidence="18 19">
    <name type="scientific">Cytobacillus dafuensis</name>
    <name type="common">Bacillus dafuensis</name>
    <dbReference type="NCBI Taxonomy" id="1742359"/>
    <lineage>
        <taxon>Bacteria</taxon>
        <taxon>Bacillati</taxon>
        <taxon>Bacillota</taxon>
        <taxon>Bacilli</taxon>
        <taxon>Bacillales</taxon>
        <taxon>Bacillaceae</taxon>
        <taxon>Cytobacillus</taxon>
    </lineage>
</organism>
<feature type="domain" description="ACT" evidence="17">
    <location>
        <begin position="344"/>
        <end position="414"/>
    </location>
</feature>
<dbReference type="Pfam" id="PF13840">
    <property type="entry name" value="ACT_7"/>
    <property type="match status" value="1"/>
</dbReference>
<evidence type="ECO:0000256" key="4">
    <source>
        <dbReference type="ARBA" id="ARBA00005139"/>
    </source>
</evidence>
<feature type="binding site" evidence="14">
    <location>
        <position position="189"/>
    </location>
    <ligand>
        <name>ATP</name>
        <dbReference type="ChEBI" id="CHEBI:30616"/>
    </ligand>
</feature>
<evidence type="ECO:0000313" key="18">
    <source>
        <dbReference type="EMBL" id="QED47596.1"/>
    </source>
</evidence>
<dbReference type="PANTHER" id="PTHR21499">
    <property type="entry name" value="ASPARTATE KINASE"/>
    <property type="match status" value="1"/>
</dbReference>
<dbReference type="SUPFAM" id="SSF53633">
    <property type="entry name" value="Carbamate kinase-like"/>
    <property type="match status" value="1"/>
</dbReference>
<dbReference type="InterPro" id="IPR018042">
    <property type="entry name" value="Aspartate_kinase_CS"/>
</dbReference>
<keyword evidence="9 15" id="KW-0418">Kinase</keyword>
<dbReference type="InterPro" id="IPR027795">
    <property type="entry name" value="CASTOR_ACT_dom"/>
</dbReference>
<proteinExistence type="inferred from homology"/>
<dbReference type="GO" id="GO:0009090">
    <property type="term" value="P:homoserine biosynthetic process"/>
    <property type="evidence" value="ECO:0007669"/>
    <property type="project" value="TreeGrafter"/>
</dbReference>
<keyword evidence="10 14" id="KW-0067">ATP-binding</keyword>
<reference evidence="19" key="1">
    <citation type="submission" date="2019-08" db="EMBL/GenBank/DDBJ databases">
        <authorList>
            <person name="Zheng X."/>
        </authorList>
    </citation>
    <scope>NUCLEOTIDE SEQUENCE [LARGE SCALE GENOMIC DNA]</scope>
    <source>
        <strain evidence="19">FJAT-25496</strain>
    </source>
</reference>
<dbReference type="InterPro" id="IPR045865">
    <property type="entry name" value="ACT-like_dom_sf"/>
</dbReference>
<dbReference type="AlphaFoldDB" id="A0A5B8Z835"/>
<keyword evidence="19" id="KW-1185">Reference proteome</keyword>
<evidence type="ECO:0000256" key="8">
    <source>
        <dbReference type="ARBA" id="ARBA00022741"/>
    </source>
</evidence>
<evidence type="ECO:0000256" key="11">
    <source>
        <dbReference type="ARBA" id="ARBA00022915"/>
    </source>
</evidence>
<evidence type="ECO:0000256" key="9">
    <source>
        <dbReference type="ARBA" id="ARBA00022777"/>
    </source>
</evidence>
<dbReference type="UniPathway" id="UPA00050">
    <property type="reaction ID" value="UER00461"/>
</dbReference>